<evidence type="ECO:0000256" key="1">
    <source>
        <dbReference type="ARBA" id="ARBA00022729"/>
    </source>
</evidence>
<feature type="domain" description="HYR" evidence="4">
    <location>
        <begin position="2742"/>
        <end position="2829"/>
    </location>
</feature>
<dbReference type="PANTHER" id="PTHR24273">
    <property type="entry name" value="FI04643P-RELATED"/>
    <property type="match status" value="1"/>
</dbReference>
<dbReference type="InterPro" id="IPR014756">
    <property type="entry name" value="Ig_E-set"/>
</dbReference>
<dbReference type="Pfam" id="PF20254">
    <property type="entry name" value="DMFA2_C"/>
    <property type="match status" value="1"/>
</dbReference>
<dbReference type="InterPro" id="IPR021720">
    <property type="entry name" value="Malectin_dom"/>
</dbReference>
<feature type="domain" description="Fibronectin type-III" evidence="5">
    <location>
        <begin position="2500"/>
        <end position="2586"/>
    </location>
</feature>
<dbReference type="GO" id="GO:0005975">
    <property type="term" value="P:carbohydrate metabolic process"/>
    <property type="evidence" value="ECO:0007669"/>
    <property type="project" value="UniProtKB-ARBA"/>
</dbReference>
<evidence type="ECO:0000259" key="5">
    <source>
        <dbReference type="PROSITE" id="PS50853"/>
    </source>
</evidence>
<dbReference type="SUPFAM" id="SSF49265">
    <property type="entry name" value="Fibronectin type III"/>
    <property type="match status" value="1"/>
</dbReference>
<dbReference type="InterPro" id="IPR035986">
    <property type="entry name" value="PKD_dom_sf"/>
</dbReference>
<dbReference type="InterPro" id="IPR022409">
    <property type="entry name" value="PKD/Chitinase_dom"/>
</dbReference>
<evidence type="ECO:0000313" key="7">
    <source>
        <dbReference type="Proteomes" id="UP000256405"/>
    </source>
</evidence>
<dbReference type="SUPFAM" id="SSF52317">
    <property type="entry name" value="Class I glutamine amidotransferase-like"/>
    <property type="match status" value="1"/>
</dbReference>
<dbReference type="Gene3D" id="3.40.50.880">
    <property type="match status" value="1"/>
</dbReference>
<dbReference type="GO" id="GO:0004553">
    <property type="term" value="F:hydrolase activity, hydrolyzing O-glycosyl compounds"/>
    <property type="evidence" value="ECO:0007669"/>
    <property type="project" value="UniProtKB-ARBA"/>
</dbReference>
<keyword evidence="7" id="KW-1185">Reference proteome</keyword>
<dbReference type="InterPro" id="IPR013320">
    <property type="entry name" value="ConA-like_dom_sf"/>
</dbReference>
<feature type="domain" description="Fibronectin type-III" evidence="5">
    <location>
        <begin position="1498"/>
        <end position="1592"/>
    </location>
</feature>
<dbReference type="PROSITE" id="PS50093">
    <property type="entry name" value="PKD"/>
    <property type="match status" value="2"/>
</dbReference>
<dbReference type="Pfam" id="PF18911">
    <property type="entry name" value="PKD_4"/>
    <property type="match status" value="2"/>
</dbReference>
<evidence type="ECO:0000256" key="2">
    <source>
        <dbReference type="ARBA" id="ARBA00022737"/>
    </source>
</evidence>
<reference evidence="6 7" key="1">
    <citation type="submission" date="2018-08" db="EMBL/GenBank/DDBJ databases">
        <title>Genomic Encyclopedia of Archaeal and Bacterial Type Strains, Phase II (KMG-II): from individual species to whole genera.</title>
        <authorList>
            <person name="Goeker M."/>
        </authorList>
    </citation>
    <scope>NUCLEOTIDE SEQUENCE [LARGE SCALE GENOMIC DNA]</scope>
    <source>
        <strain evidence="6 7">DSM 15986</strain>
    </source>
</reference>
<dbReference type="SUPFAM" id="SSF49299">
    <property type="entry name" value="PKD domain"/>
    <property type="match status" value="2"/>
</dbReference>
<organism evidence="6 7">
    <name type="scientific">Algoriphagus antarcticus</name>
    <dbReference type="NCBI Taxonomy" id="238540"/>
    <lineage>
        <taxon>Bacteria</taxon>
        <taxon>Pseudomonadati</taxon>
        <taxon>Bacteroidota</taxon>
        <taxon>Cytophagia</taxon>
        <taxon>Cytophagales</taxon>
        <taxon>Cyclobacteriaceae</taxon>
        <taxon>Algoriphagus</taxon>
    </lineage>
</organism>
<sequence>MKNYLKTQALSKLFYLLIFTSCYTLFPKSTFSQTFGTNIVSENALPGNPSSEWELPNRNAGDLSIQGFATDISYNRGETASFKIDSDASSYSVKIYRLGYYQGNGARYIADATVSASLPQSQPTCLFEAATGLTDCGNWAESASWVIPANAISGIYLAKLTRDDTQGASHIAFIVRDDSSTSDLLFQTADATWQAYNGYGGNSLYTGSVSGFPGGHAPKVSYNRPFYTRSGGAGGGAQEDWLFNSEYPMIRFLENNGYDVSYTTNIDTDRRGELILNHKVFLSIGHDEYWSKAMRDNVSNARNSGVHLGFFSGNEVYWKVRWEDSIDPNGDSFRTLVCYKEGPGGENTTGVKSDPSPEWTGLWRFGCSPDYNPGINGACDPENELMGQISWDGTTGTIQVPSDYSNLRFWRNTPVANLANGQSLALTTNSLGYEWDPYFEEFASTYPSGRIVLSQTIQNGRLHQLSLYKHSSGSLVFGAGTVQWAWGLDDQHDRGSEAVSPAMQQATVNLFADMNVQAASLQNGLVSASASTDNQAPSTIISTPVNGSTIPNNSPIAIGGTSTDDNVVAGVEISTDGGQTWQIASGTTNWTYSWTPTTLGPTNIQVRAFDDSGNIGVPTSVSIVIGEPIPPVCPCTVFGLADIPPSGVESDQNPIQLGMKFRSSVDGFVTGVRFFKGVGNSGTHTGQLYNNSGALLAEVIFTNETDSGWQEASFNSPVLISANSTYTISYHSSSGFYSVSNPYFNNAKINNPLTALANGDDGQNGVYVYSTSPAFPNQNFQTSNYWVDVVFATEVGPDNSPPVVVSSSPQNNAFGVNVNANITVTFNEAVNPSTVNSNTFSVSGISGVVSYDETSRTATLNPNTSLTFNTSYSMTIVGGSEGVKDLTGNELANNFSINFTTQDVPPPPLGDFNQGPGGPILVVSSTTNPFSRYPIEILRAEGLNEFAVSDINAVNTSLLNAYDVVILGELPLSVAQVSTFSDWVNDGGTLISFRPDGDLYDLLGITPSNGILEEGYLAIANSGAGVGIVNETMQFHGEANYFTLNGASSLATLYSDANTATTNPAVTLNNVGTNGGKAIAFAFDLAKSIIYTRQGNPAWAGQKRDGQGINIRSDDLFFPDWIDFNKVQIPQADEQQRFLANLILLSNSHKKPLPRFWYLPRKLKAAVVMTGDDHANNGTTGRFDQYLSLSPSNTPEAVADWTAIRATSYIYPNTPISDAQALAFENQGFEVGIHMSTNCAPYSFGQLSDFFTNQLAQFAANFPSLTAPSTHRTHCISWSDWASKPKVEVANGIRLNTDYYYWPAEWIQNRPGMFTGSGMPMRFADLDGSLLDNYQVTTQLTDESGISYDLHINTLLNNALGSNGYYGVFTANMHTDENGGNSTNGSNTIVNAALQRNVPVISAKQMLTWLDGRNNSSFGAMNWNGNSLSFTANIFAGANFIYGMVPFNHNGNNLISLTLNGGSVSFTTEIIKGINYAFFPAENGNYVASYGLDDVAPQITNVIATPSQNGTATITWTTDENASSLVLFGTDPLNLGLSASNSTLTTNHSLELTGLSGDATYFYRITSIDAAGNSVTDPNPPASVYSFITPASPSEPCFQDEVISDFLAGTIDGNLQVVNFEGGEIVLKPTLLEEFSGNSLPLGWQAAAWQGGGNTTFASGRINLNGSHAATTTTFGPNRSIEFKATFSGKTFQNVGFSGDFDFNNPWFTIGVGNTANGIYARLNDNTSILLPNAQFGIPHVFRIDWNANNLIFYVDGILQSTLNSTIAGNLVIQLSDFNVGGIGLEVDWIKLTPYAASGIFNSRIFDAGSITNWLTAEWIAETPTGTSVQVNQRQGNSPVPDGTWTSFATLTNSGNIGGSLRYIQYQVILTTNDLGQTPKFKSIAFGCSESSTQIAPAITLQPLSKIICEGSEVIFNSTASGLPIPTVQWEVSIDGGVTWGNLDGATSGNLVFNSVVENTGNKYRALWTNTLGSVESDIVDLTVTVAPTATISALNSTICEGQEIELQLLNATGTGPFELTVNGISYSGVQVEQIFATISPFEEKSIWSNTVVPNGNPNANDSQPIEIGVKFRSSVSGFIKGIRFYKGLGNEGNHEGKLWSNTGTLLANATFTNETASGWQEVRFSEPIAVSANTTYIASYFSQAGGFAIDANYFANSNSIINLPLTALGAGIDGANGVFKYGGGFPDGGSSANYWVDVIFSETPGNSAAFTLSKITDANGCQNEGESLSSTTVQLGTAPSGSIAAVNPTVVEGQNVDLVFTPSTGISPFTLTINGVNYPNIVAEVPFNVGVPNNTTLTPISIWDNNTIGGEPTVADNDGIEVGVKFRSSLGGVISGIRFFKRSTNTGTHTGTLWSSSGALLASVAFSNESASGWQEVMFDSPVAIEANITYVASYYAPNGQYAFNSNYFTNTGVSTGPLRALQTGENGSGANGVYKYGSTSVFPNESFNDANYWVDVMFVPSVNTFTYTLTNVSDATGCVKTGDPISSATVNIESDVLPPSQPTIAVANATETSITLQLLATDNVGVAEYEVFMNELSIGTTVENSFTVNDLTACTLYAFTAKAKDAAGNISALSEIFNLSTADLTPPVLPILGDVVAECSVTVVVPVAFDTCAGEIVGTTVSDLGFSEQGTFLITWIFDDGNGNVIEAVQNVIIEDITLPVIEVVGGVNQAADENSCEAVISIIVPEVIENCGLATAFGTRSDNLALSAPYPLGLTTITWTAEDASGNQASPVEQTVTVIDSQKPVIAGVSPVSQSADSGSSTAIVSISAPVVTDNCDNLLEATGTRSDGLALSDVYPFGLTTITWTAADASGNQADEVLQTVTVKDGTAPIAVASATPQTGMAPLLVVFSSEGSTDNVAIASYTWNFGDGTSSTEANPSHTYATAGTYSVSLTVTDAEGLSDAETIQLAVFEPTPEYDFSLYLNAGSSQTVIYEGKEFVGDMSFNPVYHSSSRADYQPLASNIELFRSARSSSTIATGGIKYSIPVEVGVYTISTYHIEQYFGIVGAQVVGARVFNVLIEGQVVQGAVDLVSLDGNNPIKLTFAGIQVTDGVLDIEINPTRSRSIISGISIEGEYLNNVKPESVIDYSPRGLSQTGSPVQFDGSGSTDDKAIVSYAWTFGDGATSTETNPSHTYATAGTYSVSLTVTDAEGLSDAETIQLAVFEPTPEYDFSLYLNAGSSQTVIYEGKEFVGDETINPIPYANARKDYQPLASSNELFRSARSSTSISTGGIVYTIDVPNGMYKVSTYHIEQHFG</sequence>
<dbReference type="Proteomes" id="UP000256405">
    <property type="component" value="Unassembled WGS sequence"/>
</dbReference>
<name>A0A3E0D4H4_9BACT</name>
<feature type="domain" description="PKD" evidence="3">
    <location>
        <begin position="3102"/>
        <end position="3165"/>
    </location>
</feature>
<dbReference type="SUPFAM" id="SSF49899">
    <property type="entry name" value="Concanavalin A-like lectins/glucanases"/>
    <property type="match status" value="1"/>
</dbReference>
<dbReference type="SMART" id="SM00060">
    <property type="entry name" value="FN3"/>
    <property type="match status" value="2"/>
</dbReference>
<evidence type="ECO:0000313" key="6">
    <source>
        <dbReference type="EMBL" id="REG76912.1"/>
    </source>
</evidence>
<dbReference type="InterPro" id="IPR013783">
    <property type="entry name" value="Ig-like_fold"/>
</dbReference>
<dbReference type="InterPro" id="IPR003410">
    <property type="entry name" value="HYR_dom"/>
</dbReference>
<feature type="domain" description="PKD" evidence="3">
    <location>
        <begin position="2833"/>
        <end position="2913"/>
    </location>
</feature>
<dbReference type="Pfam" id="PF17957">
    <property type="entry name" value="Big_7"/>
    <property type="match status" value="1"/>
</dbReference>
<dbReference type="PANTHER" id="PTHR24273:SF32">
    <property type="entry name" value="HYALIN"/>
    <property type="match status" value="1"/>
</dbReference>
<dbReference type="InterPro" id="IPR029062">
    <property type="entry name" value="Class_I_gatase-like"/>
</dbReference>
<dbReference type="InterPro" id="IPR000601">
    <property type="entry name" value="PKD_dom"/>
</dbReference>
<dbReference type="EMBL" id="QUNF01000050">
    <property type="protein sequence ID" value="REG76912.1"/>
    <property type="molecule type" value="Genomic_DNA"/>
</dbReference>
<dbReference type="SUPFAM" id="SSF81296">
    <property type="entry name" value="E set domains"/>
    <property type="match status" value="1"/>
</dbReference>
<dbReference type="FunFam" id="2.60.40.10:FF:000270">
    <property type="entry name" value="Cell surface protein"/>
    <property type="match status" value="1"/>
</dbReference>
<dbReference type="InterPro" id="IPR014755">
    <property type="entry name" value="Cu-Rt/internalin_Ig-like"/>
</dbReference>
<dbReference type="Pfam" id="PF13205">
    <property type="entry name" value="Big_5"/>
    <property type="match status" value="1"/>
</dbReference>
<dbReference type="OrthoDB" id="1488789at2"/>
<dbReference type="InterPro" id="IPR025141">
    <property type="entry name" value="DUF4082"/>
</dbReference>
<dbReference type="Gene3D" id="2.60.120.430">
    <property type="entry name" value="Galactose-binding lectin"/>
    <property type="match status" value="1"/>
</dbReference>
<dbReference type="Gene3D" id="2.60.40.650">
    <property type="match status" value="1"/>
</dbReference>
<dbReference type="RefSeq" id="WP_116116631.1">
    <property type="nucleotide sequence ID" value="NZ_QUNF01000050.1"/>
</dbReference>
<dbReference type="Pfam" id="PF11721">
    <property type="entry name" value="Malectin"/>
    <property type="match status" value="1"/>
</dbReference>
<protein>
    <submittedName>
        <fullName evidence="6">HYR domain-containing protein</fullName>
    </submittedName>
</protein>
<dbReference type="InterPro" id="IPR036179">
    <property type="entry name" value="Ig-like_dom_sf"/>
</dbReference>
<dbReference type="SMART" id="SM00089">
    <property type="entry name" value="PKD"/>
    <property type="match status" value="2"/>
</dbReference>
<keyword evidence="2" id="KW-0677">Repeat</keyword>
<dbReference type="InterPro" id="IPR032812">
    <property type="entry name" value="SbsA_Ig"/>
</dbReference>
<dbReference type="Gene3D" id="2.60.40.10">
    <property type="entry name" value="Immunoglobulins"/>
    <property type="match status" value="5"/>
</dbReference>
<dbReference type="InterPro" id="IPR036116">
    <property type="entry name" value="FN3_sf"/>
</dbReference>
<dbReference type="InterPro" id="IPR046540">
    <property type="entry name" value="DMFA2_C"/>
</dbReference>
<evidence type="ECO:0000259" key="4">
    <source>
        <dbReference type="PROSITE" id="PS50825"/>
    </source>
</evidence>
<dbReference type="InterPro" id="IPR003961">
    <property type="entry name" value="FN3_dom"/>
</dbReference>
<dbReference type="Pfam" id="PF13313">
    <property type="entry name" value="DUF4082"/>
    <property type="match status" value="3"/>
</dbReference>
<proteinExistence type="predicted"/>
<gene>
    <name evidence="6" type="ORF">C8N25_1502</name>
</gene>
<dbReference type="PROSITE" id="PS50825">
    <property type="entry name" value="HYR"/>
    <property type="match status" value="1"/>
</dbReference>
<accession>A0A3E0D4H4</accession>
<feature type="non-terminal residue" evidence="6">
    <location>
        <position position="3258"/>
    </location>
</feature>
<dbReference type="SUPFAM" id="SSF48726">
    <property type="entry name" value="Immunoglobulin"/>
    <property type="match status" value="1"/>
</dbReference>
<dbReference type="Gene3D" id="2.60.40.1220">
    <property type="match status" value="1"/>
</dbReference>
<comment type="caution">
    <text evidence="6">The sequence shown here is derived from an EMBL/GenBank/DDBJ whole genome shotgun (WGS) entry which is preliminary data.</text>
</comment>
<dbReference type="Pfam" id="PF02494">
    <property type="entry name" value="HYR"/>
    <property type="match status" value="1"/>
</dbReference>
<keyword evidence="1" id="KW-0732">Signal</keyword>
<dbReference type="CDD" id="cd00146">
    <property type="entry name" value="PKD"/>
    <property type="match status" value="2"/>
</dbReference>
<dbReference type="PROSITE" id="PS50853">
    <property type="entry name" value="FN3"/>
    <property type="match status" value="2"/>
</dbReference>
<evidence type="ECO:0000259" key="3">
    <source>
        <dbReference type="PROSITE" id="PS50093"/>
    </source>
</evidence>